<feature type="region of interest" description="Disordered" evidence="1">
    <location>
        <begin position="36"/>
        <end position="74"/>
    </location>
</feature>
<dbReference type="AlphaFoldDB" id="A0A839HIV1"/>
<evidence type="ECO:0000313" key="2">
    <source>
        <dbReference type="EMBL" id="MBB1161446.1"/>
    </source>
</evidence>
<proteinExistence type="predicted"/>
<reference evidence="2 3" key="1">
    <citation type="submission" date="2020-08" db="EMBL/GenBank/DDBJ databases">
        <title>Aquariorum lacteus gen. nov., sp. nov., a new member of the family Comamonadaceae, isolated from freshwater aquarium.</title>
        <authorList>
            <person name="Chun S.-J."/>
        </authorList>
    </citation>
    <scope>NUCLEOTIDE SEQUENCE [LARGE SCALE GENOMIC DNA]</scope>
    <source>
        <strain evidence="2 3">SJAQ100</strain>
    </source>
</reference>
<accession>A0A839HIV1</accession>
<comment type="caution">
    <text evidence="2">The sequence shown here is derived from an EMBL/GenBank/DDBJ whole genome shotgun (WGS) entry which is preliminary data.</text>
</comment>
<name>A0A839HIV1_9BURK</name>
<dbReference type="Proteomes" id="UP000586093">
    <property type="component" value="Unassembled WGS sequence"/>
</dbReference>
<evidence type="ECO:0000256" key="1">
    <source>
        <dbReference type="SAM" id="MobiDB-lite"/>
    </source>
</evidence>
<evidence type="ECO:0000313" key="3">
    <source>
        <dbReference type="Proteomes" id="UP000586093"/>
    </source>
</evidence>
<gene>
    <name evidence="2" type="ORF">H4F90_05575</name>
</gene>
<keyword evidence="3" id="KW-1185">Reference proteome</keyword>
<dbReference type="EMBL" id="JACIVI010000001">
    <property type="protein sequence ID" value="MBB1161446.1"/>
    <property type="molecule type" value="Genomic_DNA"/>
</dbReference>
<sequence>MTHPYTMAVVDQEGLVSSVVVVEHYDHQIQGLTLIPIQPDDPNPPGIGWRYERGAFAPPAEARGPDNPQPDDSE</sequence>
<protein>
    <submittedName>
        <fullName evidence="2">Uncharacterized protein</fullName>
    </submittedName>
</protein>
<organism evidence="2 3">
    <name type="scientific">Aquariibacter albus</name>
    <dbReference type="NCBI Taxonomy" id="2759899"/>
    <lineage>
        <taxon>Bacteria</taxon>
        <taxon>Pseudomonadati</taxon>
        <taxon>Pseudomonadota</taxon>
        <taxon>Betaproteobacteria</taxon>
        <taxon>Burkholderiales</taxon>
        <taxon>Sphaerotilaceae</taxon>
        <taxon>Aquariibacter</taxon>
    </lineage>
</organism>